<feature type="transmembrane region" description="Helical" evidence="1">
    <location>
        <begin position="9"/>
        <end position="26"/>
    </location>
</feature>
<evidence type="ECO:0000313" key="7">
    <source>
        <dbReference type="Proteomes" id="UP000286734"/>
    </source>
</evidence>
<dbReference type="EMBL" id="PEMN01000122">
    <property type="protein sequence ID" value="RTI18298.1"/>
    <property type="molecule type" value="Genomic_DNA"/>
</dbReference>
<protein>
    <recommendedName>
        <fullName evidence="10">Na+/H+ antiporter NhaC</fullName>
    </recommendedName>
</protein>
<evidence type="ECO:0000256" key="1">
    <source>
        <dbReference type="SAM" id="Phobius"/>
    </source>
</evidence>
<evidence type="ECO:0000313" key="3">
    <source>
        <dbReference type="EMBL" id="RTH25971.1"/>
    </source>
</evidence>
<proteinExistence type="predicted"/>
<evidence type="ECO:0000313" key="5">
    <source>
        <dbReference type="EMBL" id="RTI18298.1"/>
    </source>
</evidence>
<dbReference type="EMBL" id="PELP01000333">
    <property type="protein sequence ID" value="RTH02520.1"/>
    <property type="molecule type" value="Genomic_DNA"/>
</dbReference>
<dbReference type="Proteomes" id="UP000288073">
    <property type="component" value="Unassembled WGS sequence"/>
</dbReference>
<evidence type="ECO:0008006" key="10">
    <source>
        <dbReference type="Google" id="ProtNLM"/>
    </source>
</evidence>
<dbReference type="EMBL" id="PELW01000144">
    <property type="protein sequence ID" value="RTH25971.1"/>
    <property type="molecule type" value="Genomic_DNA"/>
</dbReference>
<dbReference type="AlphaFoldDB" id="A0A430R548"/>
<dbReference type="Proteomes" id="UP000287155">
    <property type="component" value="Unassembled WGS sequence"/>
</dbReference>
<dbReference type="EMBL" id="PEMJ01000312">
    <property type="protein sequence ID" value="RTI13163.1"/>
    <property type="molecule type" value="Genomic_DNA"/>
</dbReference>
<comment type="caution">
    <text evidence="2">The sequence shown here is derived from an EMBL/GenBank/DDBJ whole genome shotgun (WGS) entry which is preliminary data.</text>
</comment>
<sequence>MTGFTEADFLRVVVPFLAGLVLGVWLKKPVEGVLTLAAIVAVGWGWVHQEEAERLLEDLNAKLQLWLAYGIKEATLWVSEVLSGRVDPLGVLAFVKAIEPKWVFLAGFLGGLRA</sequence>
<keyword evidence="1" id="KW-1133">Transmembrane helix</keyword>
<organism evidence="2 7">
    <name type="scientific">Thermus scotoductus</name>
    <dbReference type="NCBI Taxonomy" id="37636"/>
    <lineage>
        <taxon>Bacteria</taxon>
        <taxon>Thermotogati</taxon>
        <taxon>Deinococcota</taxon>
        <taxon>Deinococci</taxon>
        <taxon>Thermales</taxon>
        <taxon>Thermaceae</taxon>
        <taxon>Thermus</taxon>
    </lineage>
</organism>
<evidence type="ECO:0000313" key="9">
    <source>
        <dbReference type="Proteomes" id="UP000288073"/>
    </source>
</evidence>
<dbReference type="RefSeq" id="WP_015717544.1">
    <property type="nucleotide sequence ID" value="NZ_PELP01000333.1"/>
</dbReference>
<gene>
    <name evidence="5" type="ORF">CSW23_04950</name>
    <name evidence="4" type="ORF">CSW27_08880</name>
    <name evidence="3" type="ORF">CSW40_06055</name>
    <name evidence="2" type="ORF">CSW47_10515</name>
</gene>
<reference evidence="6 7" key="1">
    <citation type="journal article" date="2019" name="Extremophiles">
        <title>Biogeography of thermophiles and predominance of Thermus scotoductus in domestic water heaters.</title>
        <authorList>
            <person name="Wilpiszeski R.L."/>
            <person name="Zhang Z."/>
            <person name="House C.H."/>
        </authorList>
    </citation>
    <scope>NUCLEOTIDE SEQUENCE [LARGE SCALE GENOMIC DNA]</scope>
    <source>
        <strain evidence="5 9">10_S10</strain>
        <strain evidence="4 8">14_S14</strain>
        <strain evidence="3 6">27_S27</strain>
        <strain evidence="2 7">34_S34</strain>
    </source>
</reference>
<feature type="transmembrane region" description="Helical" evidence="1">
    <location>
        <begin position="32"/>
        <end position="47"/>
    </location>
</feature>
<keyword evidence="1" id="KW-0472">Membrane</keyword>
<keyword evidence="1" id="KW-0812">Transmembrane</keyword>
<accession>A0A430R548</accession>
<evidence type="ECO:0000313" key="8">
    <source>
        <dbReference type="Proteomes" id="UP000287155"/>
    </source>
</evidence>
<name>A0A430R548_THESC</name>
<evidence type="ECO:0000313" key="2">
    <source>
        <dbReference type="EMBL" id="RTH02520.1"/>
    </source>
</evidence>
<dbReference type="Proteomes" id="UP000286734">
    <property type="component" value="Unassembled WGS sequence"/>
</dbReference>
<evidence type="ECO:0000313" key="4">
    <source>
        <dbReference type="EMBL" id="RTI13163.1"/>
    </source>
</evidence>
<dbReference type="Proteomes" id="UP000286712">
    <property type="component" value="Unassembled WGS sequence"/>
</dbReference>
<evidence type="ECO:0000313" key="6">
    <source>
        <dbReference type="Proteomes" id="UP000286712"/>
    </source>
</evidence>